<protein>
    <submittedName>
        <fullName evidence="1">Uncharacterized protein</fullName>
    </submittedName>
</protein>
<reference evidence="1 2" key="1">
    <citation type="submission" date="2017-08" db="EMBL/GenBank/DDBJ databases">
        <title>The complete genome sequence of Maribacter sp. B1, isolated from deep-sea sediment.</title>
        <authorList>
            <person name="Wu Y.-H."/>
            <person name="Cheng H."/>
            <person name="Xu X.-W."/>
        </authorList>
    </citation>
    <scope>NUCLEOTIDE SEQUENCE [LARGE SCALE GENOMIC DNA]</scope>
    <source>
        <strain evidence="1 2">B1</strain>
    </source>
</reference>
<dbReference type="Gene3D" id="2.40.128.110">
    <property type="entry name" value="Lipid/polyisoprenoid-binding, YceI-like"/>
    <property type="match status" value="1"/>
</dbReference>
<dbReference type="RefSeq" id="WP_094997518.1">
    <property type="nucleotide sequence ID" value="NZ_BMJL01000007.1"/>
</dbReference>
<proteinExistence type="predicted"/>
<keyword evidence="2" id="KW-1185">Reference proteome</keyword>
<dbReference type="AlphaFoldDB" id="A0A223V656"/>
<gene>
    <name evidence="1" type="ORF">CJ263_12145</name>
</gene>
<dbReference type="EMBL" id="CP022957">
    <property type="protein sequence ID" value="ASV30904.1"/>
    <property type="molecule type" value="Genomic_DNA"/>
</dbReference>
<dbReference type="Pfam" id="PF04264">
    <property type="entry name" value="YceI"/>
    <property type="match status" value="1"/>
</dbReference>
<dbReference type="InterPro" id="IPR007372">
    <property type="entry name" value="Lipid/polyisoprenoid-bd_YceI"/>
</dbReference>
<dbReference type="InterPro" id="IPR036761">
    <property type="entry name" value="TTHA0802/YceI-like_sf"/>
</dbReference>
<dbReference type="SUPFAM" id="SSF101874">
    <property type="entry name" value="YceI-like"/>
    <property type="match status" value="1"/>
</dbReference>
<dbReference type="SMART" id="SM00867">
    <property type="entry name" value="YceI"/>
    <property type="match status" value="1"/>
</dbReference>
<evidence type="ECO:0000313" key="1">
    <source>
        <dbReference type="EMBL" id="ASV30904.1"/>
    </source>
</evidence>
<dbReference type="OrthoDB" id="116832at2"/>
<dbReference type="KEGG" id="marb:CJ263_12145"/>
<name>A0A223V656_9FLAO</name>
<dbReference type="Proteomes" id="UP000215244">
    <property type="component" value="Chromosome"/>
</dbReference>
<organism evidence="1 2">
    <name type="scientific">Maribacter cobaltidurans</name>
    <dbReference type="NCBI Taxonomy" id="1178778"/>
    <lineage>
        <taxon>Bacteria</taxon>
        <taxon>Pseudomonadati</taxon>
        <taxon>Bacteroidota</taxon>
        <taxon>Flavobacteriia</taxon>
        <taxon>Flavobacteriales</taxon>
        <taxon>Flavobacteriaceae</taxon>
        <taxon>Maribacter</taxon>
    </lineage>
</organism>
<evidence type="ECO:0000313" key="2">
    <source>
        <dbReference type="Proteomes" id="UP000215244"/>
    </source>
</evidence>
<accession>A0A223V656</accession>
<dbReference type="PANTHER" id="PTHR34406:SF1">
    <property type="entry name" value="PROTEIN YCEI"/>
    <property type="match status" value="1"/>
</dbReference>
<dbReference type="PANTHER" id="PTHR34406">
    <property type="entry name" value="PROTEIN YCEI"/>
    <property type="match status" value="1"/>
</dbReference>
<sequence length="183" mass="20633">MDKNAMYFLIILLFSGNVAMNAQNFIVKEGSASFKAKMPLNSYIGKSDDLQGTIDFKDGALNFSVPVKSIKTDNEKRDGHMYELVKAEKNPNVVFEGKLKDDFDFDEKAAQTLTAKGDFTLAGVTREITIPIELKLVSEETIQLKVSWSLLITDYNLERPSFTFIKVNDRHDLSVDALLQKKQ</sequence>